<evidence type="ECO:0000313" key="1">
    <source>
        <dbReference type="EMBL" id="GMN66864.1"/>
    </source>
</evidence>
<dbReference type="EMBL" id="BTGU01000373">
    <property type="protein sequence ID" value="GMN66864.1"/>
    <property type="molecule type" value="Genomic_DNA"/>
</dbReference>
<gene>
    <name evidence="1" type="ORF">TIFTF001_035928</name>
</gene>
<dbReference type="AlphaFoldDB" id="A0AA88E2S1"/>
<reference evidence="1" key="1">
    <citation type="submission" date="2023-07" db="EMBL/GenBank/DDBJ databases">
        <title>draft genome sequence of fig (Ficus carica).</title>
        <authorList>
            <person name="Takahashi T."/>
            <person name="Nishimura K."/>
        </authorList>
    </citation>
    <scope>NUCLEOTIDE SEQUENCE</scope>
</reference>
<organism evidence="1 2">
    <name type="scientific">Ficus carica</name>
    <name type="common">Common fig</name>
    <dbReference type="NCBI Taxonomy" id="3494"/>
    <lineage>
        <taxon>Eukaryota</taxon>
        <taxon>Viridiplantae</taxon>
        <taxon>Streptophyta</taxon>
        <taxon>Embryophyta</taxon>
        <taxon>Tracheophyta</taxon>
        <taxon>Spermatophyta</taxon>
        <taxon>Magnoliopsida</taxon>
        <taxon>eudicotyledons</taxon>
        <taxon>Gunneridae</taxon>
        <taxon>Pentapetalae</taxon>
        <taxon>rosids</taxon>
        <taxon>fabids</taxon>
        <taxon>Rosales</taxon>
        <taxon>Moraceae</taxon>
        <taxon>Ficeae</taxon>
        <taxon>Ficus</taxon>
    </lineage>
</organism>
<comment type="caution">
    <text evidence="1">The sequence shown here is derived from an EMBL/GenBank/DDBJ whole genome shotgun (WGS) entry which is preliminary data.</text>
</comment>
<keyword evidence="2" id="KW-1185">Reference proteome</keyword>
<evidence type="ECO:0000313" key="2">
    <source>
        <dbReference type="Proteomes" id="UP001187192"/>
    </source>
</evidence>
<protein>
    <submittedName>
        <fullName evidence="1">Uncharacterized protein</fullName>
    </submittedName>
</protein>
<dbReference type="Proteomes" id="UP001187192">
    <property type="component" value="Unassembled WGS sequence"/>
</dbReference>
<sequence>MFTNIKPPVVLAERKLTSYVYAVGDDPAWEVGALHSRIGRLRPEKGFEGDETVKPNSRTVPVLSKREVLNVFSGSFTLTPPPSVEFESPTPTEICGTEDKADFGGEESGAAEAKFGGADAIGF</sequence>
<name>A0AA88E2S1_FICCA</name>
<proteinExistence type="predicted"/>
<accession>A0AA88E2S1</accession>